<evidence type="ECO:0000256" key="5">
    <source>
        <dbReference type="ARBA" id="ARBA00004692"/>
    </source>
</evidence>
<dbReference type="Proteomes" id="UP000241848">
    <property type="component" value="Unassembled WGS sequence"/>
</dbReference>
<proteinExistence type="inferred from homology"/>
<evidence type="ECO:0000256" key="8">
    <source>
        <dbReference type="ARBA" id="ARBA00012016"/>
    </source>
</evidence>
<keyword evidence="20" id="KW-0548">Nucleotidyltransferase</keyword>
<accession>A0A2T2WH43</accession>
<dbReference type="CDD" id="cd00544">
    <property type="entry name" value="CobU"/>
    <property type="match status" value="1"/>
</dbReference>
<feature type="binding site" evidence="19">
    <location>
        <position position="71"/>
    </location>
    <ligand>
        <name>GTP</name>
        <dbReference type="ChEBI" id="CHEBI:37565"/>
    </ligand>
</feature>
<comment type="catalytic activity">
    <reaction evidence="1">
        <text>adenosylcob(III)inamide + ATP = adenosylcob(III)inamide phosphate + ADP + H(+)</text>
        <dbReference type="Rhea" id="RHEA:15769"/>
        <dbReference type="ChEBI" id="CHEBI:2480"/>
        <dbReference type="ChEBI" id="CHEBI:15378"/>
        <dbReference type="ChEBI" id="CHEBI:30616"/>
        <dbReference type="ChEBI" id="CHEBI:58502"/>
        <dbReference type="ChEBI" id="CHEBI:456216"/>
        <dbReference type="EC" id="2.7.1.156"/>
    </reaction>
</comment>
<feature type="binding site" evidence="19">
    <location>
        <position position="92"/>
    </location>
    <ligand>
        <name>GTP</name>
        <dbReference type="ChEBI" id="CHEBI:37565"/>
    </ligand>
</feature>
<feature type="active site" description="GMP-histidine intermediate" evidence="18">
    <location>
        <position position="59"/>
    </location>
</feature>
<evidence type="ECO:0000256" key="12">
    <source>
        <dbReference type="ARBA" id="ARBA00022741"/>
    </source>
</evidence>
<dbReference type="GO" id="GO:0009236">
    <property type="term" value="P:cobalamin biosynthetic process"/>
    <property type="evidence" value="ECO:0007669"/>
    <property type="project" value="UniProtKB-UniPathway"/>
</dbReference>
<dbReference type="GO" id="GO:0043752">
    <property type="term" value="F:adenosylcobinamide kinase activity"/>
    <property type="evidence" value="ECO:0007669"/>
    <property type="project" value="UniProtKB-EC"/>
</dbReference>
<comment type="catalytic activity">
    <reaction evidence="3">
        <text>adenosylcob(III)inamide + GTP = adenosylcob(III)inamide phosphate + GDP + H(+)</text>
        <dbReference type="Rhea" id="RHEA:15765"/>
        <dbReference type="ChEBI" id="CHEBI:2480"/>
        <dbReference type="ChEBI" id="CHEBI:15378"/>
        <dbReference type="ChEBI" id="CHEBI:37565"/>
        <dbReference type="ChEBI" id="CHEBI:58189"/>
        <dbReference type="ChEBI" id="CHEBI:58502"/>
        <dbReference type="EC" id="2.7.1.156"/>
    </reaction>
</comment>
<evidence type="ECO:0000256" key="4">
    <source>
        <dbReference type="ARBA" id="ARBA00003889"/>
    </source>
</evidence>
<dbReference type="PANTHER" id="PTHR34848">
    <property type="match status" value="1"/>
</dbReference>
<dbReference type="PIRSF" id="PIRSF006135">
    <property type="entry name" value="CobU"/>
    <property type="match status" value="1"/>
</dbReference>
<evidence type="ECO:0000256" key="10">
    <source>
        <dbReference type="ARBA" id="ARBA00022573"/>
    </source>
</evidence>
<keyword evidence="13 20" id="KW-0418">Kinase</keyword>
<evidence type="ECO:0000256" key="18">
    <source>
        <dbReference type="PIRSR" id="PIRSR006135-1"/>
    </source>
</evidence>
<keyword evidence="15 19" id="KW-0342">GTP-binding</keyword>
<sequence>MGGMGIVGYVFILGGSRSGKSRYAEERACELAQRTAWPVVYLATGTVTDAEMQARILGHQRRRPAHWTTVEEPMEVAHWLDRCQAPTVVLLDCLSFLLNNWMFAGLNDQVIAQRMAALARSLQTFQYGLVVVSNEVGQGIVPESSLARRYRDALGSLNQKVAQMADHVIWMVAGLPVDIRKLGPQW</sequence>
<dbReference type="GO" id="GO:0008820">
    <property type="term" value="F:cobinamide phosphate guanylyltransferase activity"/>
    <property type="evidence" value="ECO:0007669"/>
    <property type="project" value="UniProtKB-EC"/>
</dbReference>
<comment type="pathway">
    <text evidence="5">Cofactor biosynthesis; adenosylcobalamin biosynthesis; adenosylcobalamin from cob(II)yrinate a,c-diamide: step 6/7.</text>
</comment>
<comment type="caution">
    <text evidence="20">The sequence shown here is derived from an EMBL/GenBank/DDBJ whole genome shotgun (WGS) entry which is preliminary data.</text>
</comment>
<dbReference type="Pfam" id="PF02283">
    <property type="entry name" value="CobU"/>
    <property type="match status" value="1"/>
</dbReference>
<evidence type="ECO:0000256" key="3">
    <source>
        <dbReference type="ARBA" id="ARBA00001522"/>
    </source>
</evidence>
<dbReference type="Gene3D" id="3.40.50.300">
    <property type="entry name" value="P-loop containing nucleotide triphosphate hydrolases"/>
    <property type="match status" value="1"/>
</dbReference>
<evidence type="ECO:0000256" key="2">
    <source>
        <dbReference type="ARBA" id="ARBA00000711"/>
    </source>
</evidence>
<dbReference type="UniPathway" id="UPA00148">
    <property type="reaction ID" value="UER00236"/>
</dbReference>
<evidence type="ECO:0000256" key="9">
    <source>
        <dbReference type="ARBA" id="ARBA00012523"/>
    </source>
</evidence>
<comment type="similarity">
    <text evidence="7">Belongs to the CobU/CobP family.</text>
</comment>
<name>A0A2T2WH43_9FIRM</name>
<dbReference type="GO" id="GO:0005524">
    <property type="term" value="F:ATP binding"/>
    <property type="evidence" value="ECO:0007669"/>
    <property type="project" value="UniProtKB-KW"/>
</dbReference>
<evidence type="ECO:0000256" key="17">
    <source>
        <dbReference type="ARBA" id="ARBA00030571"/>
    </source>
</evidence>
<keyword evidence="10" id="KW-0169">Cobalamin biosynthesis</keyword>
<comment type="function">
    <text evidence="4">Catalyzes ATP-dependent phosphorylation of adenosylcobinamide and addition of GMP to adenosylcobinamide phosphate.</text>
</comment>
<reference evidence="20 21" key="1">
    <citation type="journal article" date="2014" name="BMC Genomics">
        <title>Comparison of environmental and isolate Sulfobacillus genomes reveals diverse carbon, sulfur, nitrogen, and hydrogen metabolisms.</title>
        <authorList>
            <person name="Justice N.B."/>
            <person name="Norman A."/>
            <person name="Brown C.T."/>
            <person name="Singh A."/>
            <person name="Thomas B.C."/>
            <person name="Banfield J.F."/>
        </authorList>
    </citation>
    <scope>NUCLEOTIDE SEQUENCE [LARGE SCALE GENOMIC DNA]</scope>
    <source>
        <strain evidence="20">AMDSBA3</strain>
    </source>
</reference>
<dbReference type="InterPro" id="IPR027417">
    <property type="entry name" value="P-loop_NTPase"/>
</dbReference>
<evidence type="ECO:0000256" key="14">
    <source>
        <dbReference type="ARBA" id="ARBA00022840"/>
    </source>
</evidence>
<evidence type="ECO:0000256" key="11">
    <source>
        <dbReference type="ARBA" id="ARBA00022679"/>
    </source>
</evidence>
<evidence type="ECO:0000313" key="21">
    <source>
        <dbReference type="Proteomes" id="UP000241848"/>
    </source>
</evidence>
<keyword evidence="12 19" id="KW-0547">Nucleotide-binding</keyword>
<dbReference type="InterPro" id="IPR003203">
    <property type="entry name" value="CobU/CobP"/>
</dbReference>
<organism evidence="20 21">
    <name type="scientific">Sulfobacillus acidophilus</name>
    <dbReference type="NCBI Taxonomy" id="53633"/>
    <lineage>
        <taxon>Bacteria</taxon>
        <taxon>Bacillati</taxon>
        <taxon>Bacillota</taxon>
        <taxon>Clostridia</taxon>
        <taxon>Eubacteriales</taxon>
        <taxon>Clostridiales Family XVII. Incertae Sedis</taxon>
        <taxon>Sulfobacillus</taxon>
    </lineage>
</organism>
<evidence type="ECO:0000256" key="19">
    <source>
        <dbReference type="PIRSR" id="PIRSR006135-2"/>
    </source>
</evidence>
<evidence type="ECO:0000256" key="6">
    <source>
        <dbReference type="ARBA" id="ARBA00005159"/>
    </source>
</evidence>
<dbReference type="GO" id="GO:0005525">
    <property type="term" value="F:GTP binding"/>
    <property type="evidence" value="ECO:0007669"/>
    <property type="project" value="UniProtKB-KW"/>
</dbReference>
<dbReference type="SUPFAM" id="SSF52540">
    <property type="entry name" value="P-loop containing nucleoside triphosphate hydrolases"/>
    <property type="match status" value="1"/>
</dbReference>
<gene>
    <name evidence="20" type="ORF">C7B45_10400</name>
</gene>
<evidence type="ECO:0000256" key="15">
    <source>
        <dbReference type="ARBA" id="ARBA00023134"/>
    </source>
</evidence>
<dbReference type="EC" id="2.7.1.156" evidence="8"/>
<protein>
    <recommendedName>
        <fullName evidence="16">Adenosylcobinamide kinase</fullName>
        <ecNumber evidence="8">2.7.1.156</ecNumber>
        <ecNumber evidence="9">2.7.7.62</ecNumber>
    </recommendedName>
    <alternativeName>
        <fullName evidence="17">Adenosylcobinamide-phosphate guanylyltransferase</fullName>
    </alternativeName>
</protein>
<evidence type="ECO:0000256" key="16">
    <source>
        <dbReference type="ARBA" id="ARBA00029570"/>
    </source>
</evidence>
<feature type="binding site" evidence="19">
    <location>
        <begin position="14"/>
        <end position="21"/>
    </location>
    <ligand>
        <name>GTP</name>
        <dbReference type="ChEBI" id="CHEBI:37565"/>
    </ligand>
</feature>
<keyword evidence="14" id="KW-0067">ATP-binding</keyword>
<evidence type="ECO:0000256" key="7">
    <source>
        <dbReference type="ARBA" id="ARBA00007490"/>
    </source>
</evidence>
<comment type="catalytic activity">
    <reaction evidence="2">
        <text>adenosylcob(III)inamide phosphate + GTP + H(+) = adenosylcob(III)inamide-GDP + diphosphate</text>
        <dbReference type="Rhea" id="RHEA:22712"/>
        <dbReference type="ChEBI" id="CHEBI:15378"/>
        <dbReference type="ChEBI" id="CHEBI:33019"/>
        <dbReference type="ChEBI" id="CHEBI:37565"/>
        <dbReference type="ChEBI" id="CHEBI:58502"/>
        <dbReference type="ChEBI" id="CHEBI:60487"/>
        <dbReference type="EC" id="2.7.7.62"/>
    </reaction>
</comment>
<feature type="binding site" evidence="19">
    <location>
        <begin position="43"/>
        <end position="45"/>
    </location>
    <ligand>
        <name>GTP</name>
        <dbReference type="ChEBI" id="CHEBI:37565"/>
    </ligand>
</feature>
<evidence type="ECO:0000313" key="20">
    <source>
        <dbReference type="EMBL" id="PSR21545.1"/>
    </source>
</evidence>
<comment type="pathway">
    <text evidence="6">Cofactor biosynthesis; adenosylcobalamin biosynthesis; adenosylcobalamin from cob(II)yrinate a,c-diamide: step 5/7.</text>
</comment>
<dbReference type="NCBIfam" id="NF004469">
    <property type="entry name" value="PRK05800.1"/>
    <property type="match status" value="1"/>
</dbReference>
<dbReference type="AlphaFoldDB" id="A0A2T2WH43"/>
<dbReference type="PANTHER" id="PTHR34848:SF1">
    <property type="entry name" value="BIFUNCTIONAL ADENOSYLCOBALAMIN BIOSYNTHESIS PROTEIN COBU"/>
    <property type="match status" value="1"/>
</dbReference>
<dbReference type="EMBL" id="PXYV01000032">
    <property type="protein sequence ID" value="PSR21545.1"/>
    <property type="molecule type" value="Genomic_DNA"/>
</dbReference>
<dbReference type="EC" id="2.7.7.62" evidence="9"/>
<keyword evidence="11 20" id="KW-0808">Transferase</keyword>
<evidence type="ECO:0000256" key="1">
    <source>
        <dbReference type="ARBA" id="ARBA00000312"/>
    </source>
</evidence>
<evidence type="ECO:0000256" key="13">
    <source>
        <dbReference type="ARBA" id="ARBA00022777"/>
    </source>
</evidence>